<accession>A0A173XT58</accession>
<proteinExistence type="predicted"/>
<evidence type="ECO:0000313" key="2">
    <source>
        <dbReference type="Proteomes" id="UP000095447"/>
    </source>
</evidence>
<dbReference type="AlphaFoldDB" id="A0A173XT58"/>
<dbReference type="EMBL" id="CYZA01000002">
    <property type="protein sequence ID" value="CUN54460.1"/>
    <property type="molecule type" value="Genomic_DNA"/>
</dbReference>
<protein>
    <submittedName>
        <fullName evidence="1">Uncharacterized protein</fullName>
    </submittedName>
</protein>
<name>A0A173XT58_9FIRM</name>
<reference evidence="1 2" key="1">
    <citation type="submission" date="2015-09" db="EMBL/GenBank/DDBJ databases">
        <authorList>
            <consortium name="Pathogen Informatics"/>
        </authorList>
    </citation>
    <scope>NUCLEOTIDE SEQUENCE [LARGE SCALE GENOMIC DNA]</scope>
    <source>
        <strain evidence="1 2">2789STDY5608838</strain>
    </source>
</reference>
<dbReference type="Proteomes" id="UP000095447">
    <property type="component" value="Unassembled WGS sequence"/>
</dbReference>
<sequence>MDLVYSGELLLNLQELFSDQPSLLCQKKLILGGMIKLWQEAVTRQQAAEKYLNI</sequence>
<evidence type="ECO:0000313" key="1">
    <source>
        <dbReference type="EMBL" id="CUN54460.1"/>
    </source>
</evidence>
<organism evidence="1 2">
    <name type="scientific">Blautia obeum</name>
    <dbReference type="NCBI Taxonomy" id="40520"/>
    <lineage>
        <taxon>Bacteria</taxon>
        <taxon>Bacillati</taxon>
        <taxon>Bacillota</taxon>
        <taxon>Clostridia</taxon>
        <taxon>Lachnospirales</taxon>
        <taxon>Lachnospiraceae</taxon>
        <taxon>Blautia</taxon>
    </lineage>
</organism>
<gene>
    <name evidence="1" type="ORF">ERS852395_00645</name>
</gene>